<dbReference type="EMBL" id="UOFS01000013">
    <property type="protein sequence ID" value="VAW93535.1"/>
    <property type="molecule type" value="Genomic_DNA"/>
</dbReference>
<reference evidence="1" key="1">
    <citation type="submission" date="2018-06" db="EMBL/GenBank/DDBJ databases">
        <authorList>
            <person name="Zhirakovskaya E."/>
        </authorList>
    </citation>
    <scope>NUCLEOTIDE SEQUENCE</scope>
</reference>
<dbReference type="InterPro" id="IPR036249">
    <property type="entry name" value="Thioredoxin-like_sf"/>
</dbReference>
<dbReference type="SUPFAM" id="SSF52833">
    <property type="entry name" value="Thioredoxin-like"/>
    <property type="match status" value="1"/>
</dbReference>
<dbReference type="Gene3D" id="3.40.30.10">
    <property type="entry name" value="Glutaredoxin"/>
    <property type="match status" value="1"/>
</dbReference>
<gene>
    <name evidence="1" type="ORF">MNBD_GAMMA22-766</name>
</gene>
<organism evidence="1">
    <name type="scientific">hydrothermal vent metagenome</name>
    <dbReference type="NCBI Taxonomy" id="652676"/>
    <lineage>
        <taxon>unclassified sequences</taxon>
        <taxon>metagenomes</taxon>
        <taxon>ecological metagenomes</taxon>
    </lineage>
</organism>
<name>A0A3B0ZJB4_9ZZZZ</name>
<protein>
    <recommendedName>
        <fullName evidence="2">Thioredoxin</fullName>
    </recommendedName>
</protein>
<dbReference type="Pfam" id="PF05768">
    <property type="entry name" value="Glrx-like"/>
    <property type="match status" value="1"/>
</dbReference>
<dbReference type="InterPro" id="IPR008554">
    <property type="entry name" value="Glutaredoxin-like"/>
</dbReference>
<dbReference type="AlphaFoldDB" id="A0A3B0ZJB4"/>
<evidence type="ECO:0008006" key="2">
    <source>
        <dbReference type="Google" id="ProtNLM"/>
    </source>
</evidence>
<sequence>MTKDKHEFTVYVKHSCHLCEDMLEVLNEYLKSHLVPYNLDIIDITDDNELEARYGQFVPVLHESGKEICHYFFDANRWHEHFS</sequence>
<accession>A0A3B0ZJB4</accession>
<evidence type="ECO:0000313" key="1">
    <source>
        <dbReference type="EMBL" id="VAW93535.1"/>
    </source>
</evidence>
<proteinExistence type="predicted"/>